<dbReference type="InterPro" id="IPR045584">
    <property type="entry name" value="Pilin-like"/>
</dbReference>
<evidence type="ECO:0000313" key="2">
    <source>
        <dbReference type="EMBL" id="KXU37014.1"/>
    </source>
</evidence>
<dbReference type="InterPro" id="IPR012902">
    <property type="entry name" value="N_methyl_site"/>
</dbReference>
<dbReference type="NCBIfam" id="TIGR02532">
    <property type="entry name" value="IV_pilin_GFxxxE"/>
    <property type="match status" value="1"/>
</dbReference>
<dbReference type="EMBL" id="LSZP01000016">
    <property type="protein sequence ID" value="KXU37014.1"/>
    <property type="molecule type" value="Genomic_DNA"/>
</dbReference>
<dbReference type="Pfam" id="PF07963">
    <property type="entry name" value="N_methyl"/>
    <property type="match status" value="1"/>
</dbReference>
<reference evidence="2 3" key="1">
    <citation type="submission" date="2016-02" db="EMBL/GenBank/DDBJ databases">
        <authorList>
            <person name="Wen L."/>
            <person name="He K."/>
            <person name="Yang H."/>
        </authorList>
    </citation>
    <scope>NUCLEOTIDE SEQUENCE [LARGE SCALE GENOMIC DNA]</scope>
    <source>
        <strain evidence="2 3">CV41</strain>
    </source>
</reference>
<evidence type="ECO:0000313" key="3">
    <source>
        <dbReference type="Proteomes" id="UP000071392"/>
    </source>
</evidence>
<name>A0A139SR79_9BACT</name>
<dbReference type="SUPFAM" id="SSF54523">
    <property type="entry name" value="Pili subunits"/>
    <property type="match status" value="1"/>
</dbReference>
<evidence type="ECO:0008006" key="4">
    <source>
        <dbReference type="Google" id="ProtNLM"/>
    </source>
</evidence>
<accession>A0A139SR79</accession>
<sequence length="208" mass="21674">MASVATAGFTLIEVLVVVAIIGVLTGILIAAASGVRDSASKARVKLQFAQWASAIEAFRSEYGQYPQLGASNKINGGDQGGSGGGEHLFHDILAGRRRDGQPLGPLAAAQNRRHIRFYTFAQSEFSESGGGSVLIQDALGNTDIAVLLDRNLDGRIDAADYPALPVVSREGVLIGAPLLPQGGLTISVAFYSAGAHATIANPEFIVSW</sequence>
<proteinExistence type="predicted"/>
<feature type="transmembrane region" description="Helical" evidence="1">
    <location>
        <begin position="12"/>
        <end position="35"/>
    </location>
</feature>
<dbReference type="PANTHER" id="PTHR30093">
    <property type="entry name" value="GENERAL SECRETION PATHWAY PROTEIN G"/>
    <property type="match status" value="1"/>
</dbReference>
<keyword evidence="1" id="KW-1133">Transmembrane helix</keyword>
<dbReference type="STRING" id="1548208.AXK12_02385"/>
<keyword evidence="3" id="KW-1185">Reference proteome</keyword>
<evidence type="ECO:0000256" key="1">
    <source>
        <dbReference type="SAM" id="Phobius"/>
    </source>
</evidence>
<organism evidence="2 3">
    <name type="scientific">Cephaloticoccus capnophilus</name>
    <dbReference type="NCBI Taxonomy" id="1548208"/>
    <lineage>
        <taxon>Bacteria</taxon>
        <taxon>Pseudomonadati</taxon>
        <taxon>Verrucomicrobiota</taxon>
        <taxon>Opitutia</taxon>
        <taxon>Opitutales</taxon>
        <taxon>Opitutaceae</taxon>
        <taxon>Cephaloticoccus</taxon>
    </lineage>
</organism>
<dbReference type="PROSITE" id="PS00409">
    <property type="entry name" value="PROKAR_NTER_METHYL"/>
    <property type="match status" value="1"/>
</dbReference>
<keyword evidence="1" id="KW-0472">Membrane</keyword>
<dbReference type="Gene3D" id="3.30.700.10">
    <property type="entry name" value="Glycoprotein, Type 4 Pilin"/>
    <property type="match status" value="1"/>
</dbReference>
<comment type="caution">
    <text evidence="2">The sequence shown here is derived from an EMBL/GenBank/DDBJ whole genome shotgun (WGS) entry which is preliminary data.</text>
</comment>
<gene>
    <name evidence="2" type="ORF">AXK12_02385</name>
</gene>
<keyword evidence="1" id="KW-0812">Transmembrane</keyword>
<dbReference type="Proteomes" id="UP000071392">
    <property type="component" value="Unassembled WGS sequence"/>
</dbReference>
<dbReference type="AlphaFoldDB" id="A0A139SR79"/>
<protein>
    <recommendedName>
        <fullName evidence="4">Prepilin-type N-terminal cleavage/methylation domain-containing protein</fullName>
    </recommendedName>
</protein>